<keyword evidence="3" id="KW-1185">Reference proteome</keyword>
<name>A0ABQ6CK13_9HYPH</name>
<feature type="compositionally biased region" description="Basic and acidic residues" evidence="1">
    <location>
        <begin position="1"/>
        <end position="15"/>
    </location>
</feature>
<proteinExistence type="predicted"/>
<feature type="region of interest" description="Disordered" evidence="1">
    <location>
        <begin position="1"/>
        <end position="35"/>
    </location>
</feature>
<organism evidence="2 3">
    <name type="scientific">Labrys miyagiensis</name>
    <dbReference type="NCBI Taxonomy" id="346912"/>
    <lineage>
        <taxon>Bacteria</taxon>
        <taxon>Pseudomonadati</taxon>
        <taxon>Pseudomonadota</taxon>
        <taxon>Alphaproteobacteria</taxon>
        <taxon>Hyphomicrobiales</taxon>
        <taxon>Xanthobacteraceae</taxon>
        <taxon>Labrys</taxon>
    </lineage>
</organism>
<evidence type="ECO:0000313" key="3">
    <source>
        <dbReference type="Proteomes" id="UP001156882"/>
    </source>
</evidence>
<protein>
    <submittedName>
        <fullName evidence="2">Uncharacterized protein</fullName>
    </submittedName>
</protein>
<reference evidence="3" key="1">
    <citation type="journal article" date="2019" name="Int. J. Syst. Evol. Microbiol.">
        <title>The Global Catalogue of Microorganisms (GCM) 10K type strain sequencing project: providing services to taxonomists for standard genome sequencing and annotation.</title>
        <authorList>
            <consortium name="The Broad Institute Genomics Platform"/>
            <consortium name="The Broad Institute Genome Sequencing Center for Infectious Disease"/>
            <person name="Wu L."/>
            <person name="Ma J."/>
        </authorList>
    </citation>
    <scope>NUCLEOTIDE SEQUENCE [LARGE SCALE GENOMIC DNA]</scope>
    <source>
        <strain evidence="3">NBRC 101365</strain>
    </source>
</reference>
<gene>
    <name evidence="2" type="ORF">GCM10007874_20810</name>
</gene>
<dbReference type="Proteomes" id="UP001156882">
    <property type="component" value="Unassembled WGS sequence"/>
</dbReference>
<dbReference type="EMBL" id="BSPC01000017">
    <property type="protein sequence ID" value="GLS19064.1"/>
    <property type="molecule type" value="Genomic_DNA"/>
</dbReference>
<accession>A0ABQ6CK13</accession>
<comment type="caution">
    <text evidence="2">The sequence shown here is derived from an EMBL/GenBank/DDBJ whole genome shotgun (WGS) entry which is preliminary data.</text>
</comment>
<sequence length="82" mass="9093">MAQRFEKGGPFERNLHGKRPGIANRRSGRCPTYGGKRAKTMQFAVGKGKRSGAFFRVILNMSDLDPVKVPGTVQHTFDDNLS</sequence>
<evidence type="ECO:0000313" key="2">
    <source>
        <dbReference type="EMBL" id="GLS19064.1"/>
    </source>
</evidence>
<evidence type="ECO:0000256" key="1">
    <source>
        <dbReference type="SAM" id="MobiDB-lite"/>
    </source>
</evidence>